<gene>
    <name evidence="1" type="ORF">ISS99_22895</name>
</gene>
<sequence length="75" mass="8975">MFEDQQRDAVEAFMKADAEFRRLYQHHRELDSKVHDAEIGVLPIDDATLLGMKKEKLYAKEKLQRMWDTRTPRIN</sequence>
<dbReference type="Pfam" id="PF04325">
    <property type="entry name" value="DUF465"/>
    <property type="match status" value="1"/>
</dbReference>
<dbReference type="InterPro" id="IPR038444">
    <property type="entry name" value="DUF465_sf"/>
</dbReference>
<name>A0ABS2KMQ9_9GAMM</name>
<reference evidence="1" key="1">
    <citation type="submission" date="2020-10" db="EMBL/GenBank/DDBJ databases">
        <title>Phylogeny of dyella-like bacteria.</title>
        <authorList>
            <person name="Fu J."/>
        </authorList>
    </citation>
    <scope>NUCLEOTIDE SEQUENCE</scope>
    <source>
        <strain evidence="1">DHON07</strain>
    </source>
</reference>
<dbReference type="EMBL" id="JADIKF010000040">
    <property type="protein sequence ID" value="MBM7132389.1"/>
    <property type="molecule type" value="Genomic_DNA"/>
</dbReference>
<proteinExistence type="predicted"/>
<keyword evidence="2" id="KW-1185">Reference proteome</keyword>
<evidence type="ECO:0000313" key="2">
    <source>
        <dbReference type="Proteomes" id="UP001430193"/>
    </source>
</evidence>
<evidence type="ECO:0000313" key="1">
    <source>
        <dbReference type="EMBL" id="MBM7132389.1"/>
    </source>
</evidence>
<accession>A0ABS2KMQ9</accession>
<comment type="caution">
    <text evidence="1">The sequence shown here is derived from an EMBL/GenBank/DDBJ whole genome shotgun (WGS) entry which is preliminary data.</text>
</comment>
<dbReference type="InterPro" id="IPR007420">
    <property type="entry name" value="DUF465"/>
</dbReference>
<organism evidence="1 2">
    <name type="scientific">Dyella mobilis</name>
    <dbReference type="NCBI Taxonomy" id="1849582"/>
    <lineage>
        <taxon>Bacteria</taxon>
        <taxon>Pseudomonadati</taxon>
        <taxon>Pseudomonadota</taxon>
        <taxon>Gammaproteobacteria</taxon>
        <taxon>Lysobacterales</taxon>
        <taxon>Rhodanobacteraceae</taxon>
        <taxon>Dyella</taxon>
    </lineage>
</organism>
<dbReference type="RefSeq" id="WP_204633896.1">
    <property type="nucleotide sequence ID" value="NZ_BSOC01000001.1"/>
</dbReference>
<dbReference type="Gene3D" id="6.10.280.50">
    <property type="match status" value="1"/>
</dbReference>
<dbReference type="Proteomes" id="UP001430193">
    <property type="component" value="Unassembled WGS sequence"/>
</dbReference>
<protein>
    <submittedName>
        <fullName evidence="1">YdcH family protein</fullName>
    </submittedName>
</protein>